<gene>
    <name evidence="15" type="primary">GBA</name>
    <name evidence="15" type="ORF">Bhyg_17265</name>
</gene>
<evidence type="ECO:0000256" key="12">
    <source>
        <dbReference type="SAM" id="Phobius"/>
    </source>
</evidence>
<accession>A0A9Q0ML81</accession>
<evidence type="ECO:0000256" key="1">
    <source>
        <dbReference type="ARBA" id="ARBA00001013"/>
    </source>
</evidence>
<dbReference type="Proteomes" id="UP001151699">
    <property type="component" value="Unassembled WGS sequence"/>
</dbReference>
<evidence type="ECO:0000256" key="8">
    <source>
        <dbReference type="ARBA" id="ARBA00022989"/>
    </source>
</evidence>
<dbReference type="GO" id="GO:0016020">
    <property type="term" value="C:membrane"/>
    <property type="evidence" value="ECO:0007669"/>
    <property type="project" value="UniProtKB-SubCell"/>
</dbReference>
<feature type="domain" description="Glycosyl hydrolase family 30 beta sandwich" evidence="14">
    <location>
        <begin position="765"/>
        <end position="829"/>
    </location>
</feature>
<comment type="subcellular location">
    <subcellularLocation>
        <location evidence="2">Membrane</location>
        <topology evidence="2">Multi-pass membrane protein</topology>
    </subcellularLocation>
</comment>
<evidence type="ECO:0000256" key="2">
    <source>
        <dbReference type="ARBA" id="ARBA00004141"/>
    </source>
</evidence>
<keyword evidence="8 12" id="KW-1133">Transmembrane helix</keyword>
<keyword evidence="6" id="KW-0732">Signal</keyword>
<comment type="similarity">
    <text evidence="3 10">Belongs to the glycosyl hydrolase 30 family.</text>
</comment>
<feature type="transmembrane region" description="Helical" evidence="12">
    <location>
        <begin position="29"/>
        <end position="52"/>
    </location>
</feature>
<name>A0A9Q0ML81_9DIPT</name>
<dbReference type="Pfam" id="PF17189">
    <property type="entry name" value="Glyco_hydro_30C"/>
    <property type="match status" value="1"/>
</dbReference>
<dbReference type="Pfam" id="PF02055">
    <property type="entry name" value="Glyco_hydro_30"/>
    <property type="match status" value="2"/>
</dbReference>
<evidence type="ECO:0000256" key="3">
    <source>
        <dbReference type="ARBA" id="ARBA00005382"/>
    </source>
</evidence>
<keyword evidence="10" id="KW-0326">Glycosidase</keyword>
<feature type="compositionally biased region" description="Basic and acidic residues" evidence="11">
    <location>
        <begin position="236"/>
        <end position="255"/>
    </location>
</feature>
<evidence type="ECO:0000256" key="7">
    <source>
        <dbReference type="ARBA" id="ARBA00022801"/>
    </source>
</evidence>
<evidence type="ECO:0000259" key="14">
    <source>
        <dbReference type="Pfam" id="PF17189"/>
    </source>
</evidence>
<dbReference type="InterPro" id="IPR008952">
    <property type="entry name" value="Tetraspanin_EC2_sf"/>
</dbReference>
<evidence type="ECO:0000259" key="13">
    <source>
        <dbReference type="Pfam" id="PF02055"/>
    </source>
</evidence>
<dbReference type="InterPro" id="IPR033452">
    <property type="entry name" value="GH30_C"/>
</dbReference>
<evidence type="ECO:0000256" key="5">
    <source>
        <dbReference type="ARBA" id="ARBA00022692"/>
    </source>
</evidence>
<dbReference type="InterPro" id="IPR001139">
    <property type="entry name" value="Glyco_hydro_30"/>
</dbReference>
<dbReference type="GO" id="GO:0004348">
    <property type="term" value="F:glucosylceramidase activity"/>
    <property type="evidence" value="ECO:0007669"/>
    <property type="project" value="UniProtKB-EC"/>
</dbReference>
<sequence length="831" mass="95170">ILSVVTISGGVSTLVAFAYYYILDDLPGLSVFWIVVGCIFMIVALFGIFAAFKESTMLANLYGLAMMLVFILQISAAITSFSIITKSRDMVTNQFGVLMQEYSYSYHNGLYVDFMQSKLECCGLDGPSDWQNYGQFPWYQNSYNGYYTDDYYRHTTESYDRQPTEDYYYLRTTETDDYFDYYVAETRPPIDSENYFYRRTTGADYLYSTNPPISNYPRSEDYYHRRRTTASDDYFDDTRSPTDDYRRTTEREYNHPYRTRPSTTSHPRTPTEAPRTYLVPSSCCVPNTNYVNLTCEQYHKSGCLEPIHQIVSESIMMIGSSALIFSVLQILGVILGFMYARFVRNRKIQRNVQIWNSGTEYTRGTAIQPVQYGQVCVNEANHCDTLEVPIRKTPNIYTLVTSTLSGDRFSYSYGQIDSGPYNQVNNVDAAIEIEEQRKCNRSKFVGFGGGFSGAVSHTLKRLPENIRNCVYKSYFSRSIGMGQSMLRLTIGGSSFDLVPWAYSDAPEFDVSLPTFNKLDQRDIQRNLQIKEILKISKHSDFKIFSVPYSAPPWMKGNNDFVGDVNSQLKLEYYQAWADYYVKYLHYMQKDNITIWAVTTGDEPVVASIVSDFEFMGWKAADQATWIVNYLGPTIRDSKFKNVKIFVFDDNRAESSSTLLDETQAAYPDKAIYMTEKSFGIGNLPKPLKGVLIGSWERAENLTLELIDNFNHGVTAFLYWNFILGGPNYAKNYIDSPIIVNEGYTAVYKQPMFYAFAHFAKFIPVGSQNIPTRISGTDSSVMHSTAYLRPDGSTTIVFYNFSETKTVNLFVRDKRGVIRLVVKPKSINTLIY</sequence>
<evidence type="ECO:0000256" key="9">
    <source>
        <dbReference type="ARBA" id="ARBA00023136"/>
    </source>
</evidence>
<dbReference type="SUPFAM" id="SSF51445">
    <property type="entry name" value="(Trans)glycosidases"/>
    <property type="match status" value="1"/>
</dbReference>
<dbReference type="InterPro" id="IPR017853">
    <property type="entry name" value="GH"/>
</dbReference>
<dbReference type="Gene3D" id="2.60.40.1180">
    <property type="entry name" value="Golgi alpha-mannosidase II"/>
    <property type="match status" value="1"/>
</dbReference>
<dbReference type="GO" id="GO:0006680">
    <property type="term" value="P:glucosylceramide catabolic process"/>
    <property type="evidence" value="ECO:0007669"/>
    <property type="project" value="TreeGrafter"/>
</dbReference>
<feature type="region of interest" description="Disordered" evidence="11">
    <location>
        <begin position="232"/>
        <end position="274"/>
    </location>
</feature>
<feature type="transmembrane region" description="Helical" evidence="12">
    <location>
        <begin position="5"/>
        <end position="23"/>
    </location>
</feature>
<feature type="transmembrane region" description="Helical" evidence="12">
    <location>
        <begin position="315"/>
        <end position="340"/>
    </location>
</feature>
<dbReference type="PRINTS" id="PR00259">
    <property type="entry name" value="TMFOUR"/>
</dbReference>
<keyword evidence="5 12" id="KW-0812">Transmembrane</keyword>
<protein>
    <recommendedName>
        <fullName evidence="4 10">Glucosylceramidase</fullName>
        <ecNumber evidence="4 10">3.2.1.45</ecNumber>
    </recommendedName>
</protein>
<feature type="domain" description="Glycosyl hydrolase family 30 TIM-barrel" evidence="13">
    <location>
        <begin position="655"/>
        <end position="762"/>
    </location>
</feature>
<dbReference type="InterPro" id="IPR033453">
    <property type="entry name" value="Glyco_hydro_30_TIM-barrel"/>
</dbReference>
<keyword evidence="9 12" id="KW-0472">Membrane</keyword>
<keyword evidence="10" id="KW-0746">Sphingolipid metabolism</keyword>
<dbReference type="PANTHER" id="PTHR11069">
    <property type="entry name" value="GLUCOSYLCERAMIDASE"/>
    <property type="match status" value="1"/>
</dbReference>
<evidence type="ECO:0000313" key="15">
    <source>
        <dbReference type="EMBL" id="KAJ6623025.1"/>
    </source>
</evidence>
<dbReference type="EC" id="3.2.1.45" evidence="4 10"/>
<evidence type="ECO:0000256" key="11">
    <source>
        <dbReference type="SAM" id="MobiDB-lite"/>
    </source>
</evidence>
<comment type="caution">
    <text evidence="15">The sequence shown here is derived from an EMBL/GenBank/DDBJ whole genome shotgun (WGS) entry which is preliminary data.</text>
</comment>
<keyword evidence="10" id="KW-0443">Lipid metabolism</keyword>
<feature type="domain" description="Glycosyl hydrolase family 30 TIM-barrel" evidence="13">
    <location>
        <begin position="446"/>
        <end position="652"/>
    </location>
</feature>
<dbReference type="InterPro" id="IPR013780">
    <property type="entry name" value="Glyco_hydro_b"/>
</dbReference>
<dbReference type="Pfam" id="PF00335">
    <property type="entry name" value="Tetraspanin"/>
    <property type="match status" value="1"/>
</dbReference>
<keyword evidence="16" id="KW-1185">Reference proteome</keyword>
<dbReference type="OrthoDB" id="2160638at2759"/>
<dbReference type="SUPFAM" id="SSF48652">
    <property type="entry name" value="Tetraspanin"/>
    <property type="match status" value="1"/>
</dbReference>
<reference evidence="15" key="1">
    <citation type="submission" date="2022-07" db="EMBL/GenBank/DDBJ databases">
        <authorList>
            <person name="Trinca V."/>
            <person name="Uliana J.V.C."/>
            <person name="Torres T.T."/>
            <person name="Ward R.J."/>
            <person name="Monesi N."/>
        </authorList>
    </citation>
    <scope>NUCLEOTIDE SEQUENCE</scope>
    <source>
        <strain evidence="15">HSMRA1968</strain>
        <tissue evidence="15">Whole embryos</tissue>
    </source>
</reference>
<feature type="transmembrane region" description="Helical" evidence="12">
    <location>
        <begin position="64"/>
        <end position="84"/>
    </location>
</feature>
<evidence type="ECO:0000256" key="4">
    <source>
        <dbReference type="ARBA" id="ARBA00012658"/>
    </source>
</evidence>
<dbReference type="Gene3D" id="3.20.20.80">
    <property type="entry name" value="Glycosidases"/>
    <property type="match status" value="2"/>
</dbReference>
<evidence type="ECO:0000256" key="10">
    <source>
        <dbReference type="RuleBase" id="RU361188"/>
    </source>
</evidence>
<dbReference type="EMBL" id="WJQU01003679">
    <property type="protein sequence ID" value="KAJ6623025.1"/>
    <property type="molecule type" value="Genomic_DNA"/>
</dbReference>
<evidence type="ECO:0000313" key="16">
    <source>
        <dbReference type="Proteomes" id="UP001151699"/>
    </source>
</evidence>
<dbReference type="InterPro" id="IPR018499">
    <property type="entry name" value="Tetraspanin/Peripherin"/>
</dbReference>
<keyword evidence="7 10" id="KW-0378">Hydrolase</keyword>
<comment type="catalytic activity">
    <reaction evidence="1">
        <text>a beta-D-glucosyl-(1&lt;-&gt;1')-N-acylsphing-4-enine + H2O = an N-acylsphing-4-enine + D-glucose</text>
        <dbReference type="Rhea" id="RHEA:13269"/>
        <dbReference type="ChEBI" id="CHEBI:4167"/>
        <dbReference type="ChEBI" id="CHEBI:15377"/>
        <dbReference type="ChEBI" id="CHEBI:22801"/>
        <dbReference type="ChEBI" id="CHEBI:52639"/>
        <dbReference type="EC" id="3.2.1.45"/>
    </reaction>
    <physiologicalReaction direction="left-to-right" evidence="1">
        <dbReference type="Rhea" id="RHEA:13270"/>
    </physiologicalReaction>
</comment>
<dbReference type="Gene3D" id="1.10.1450.10">
    <property type="entry name" value="Tetraspanin"/>
    <property type="match status" value="1"/>
</dbReference>
<dbReference type="PANTHER" id="PTHR11069:SF23">
    <property type="entry name" value="LYSOSOMAL ACID GLUCOSYLCERAMIDASE"/>
    <property type="match status" value="1"/>
</dbReference>
<feature type="compositionally biased region" description="Low complexity" evidence="11">
    <location>
        <begin position="259"/>
        <end position="271"/>
    </location>
</feature>
<feature type="non-terminal residue" evidence="15">
    <location>
        <position position="831"/>
    </location>
</feature>
<dbReference type="AlphaFoldDB" id="A0A9Q0ML81"/>
<organism evidence="15 16">
    <name type="scientific">Pseudolycoriella hygida</name>
    <dbReference type="NCBI Taxonomy" id="35572"/>
    <lineage>
        <taxon>Eukaryota</taxon>
        <taxon>Metazoa</taxon>
        <taxon>Ecdysozoa</taxon>
        <taxon>Arthropoda</taxon>
        <taxon>Hexapoda</taxon>
        <taxon>Insecta</taxon>
        <taxon>Pterygota</taxon>
        <taxon>Neoptera</taxon>
        <taxon>Endopterygota</taxon>
        <taxon>Diptera</taxon>
        <taxon>Nematocera</taxon>
        <taxon>Sciaroidea</taxon>
        <taxon>Sciaridae</taxon>
        <taxon>Pseudolycoriella</taxon>
    </lineage>
</organism>
<proteinExistence type="inferred from homology"/>
<evidence type="ECO:0000256" key="6">
    <source>
        <dbReference type="ARBA" id="ARBA00022729"/>
    </source>
</evidence>